<protein>
    <submittedName>
        <fullName evidence="2">Uncharacterized protein</fullName>
    </submittedName>
</protein>
<gene>
    <name evidence="2" type="ORF">FA15DRAFT_672429</name>
</gene>
<dbReference type="Proteomes" id="UP000307440">
    <property type="component" value="Unassembled WGS sequence"/>
</dbReference>
<evidence type="ECO:0000313" key="3">
    <source>
        <dbReference type="Proteomes" id="UP000307440"/>
    </source>
</evidence>
<dbReference type="OrthoDB" id="2924517at2759"/>
<organism evidence="2 3">
    <name type="scientific">Coprinopsis marcescibilis</name>
    <name type="common">Agaric fungus</name>
    <name type="synonym">Psathyrella marcescibilis</name>
    <dbReference type="NCBI Taxonomy" id="230819"/>
    <lineage>
        <taxon>Eukaryota</taxon>
        <taxon>Fungi</taxon>
        <taxon>Dikarya</taxon>
        <taxon>Basidiomycota</taxon>
        <taxon>Agaricomycotina</taxon>
        <taxon>Agaricomycetes</taxon>
        <taxon>Agaricomycetidae</taxon>
        <taxon>Agaricales</taxon>
        <taxon>Agaricineae</taxon>
        <taxon>Psathyrellaceae</taxon>
        <taxon>Coprinopsis</taxon>
    </lineage>
</organism>
<dbReference type="AlphaFoldDB" id="A0A5C3KNG4"/>
<feature type="region of interest" description="Disordered" evidence="1">
    <location>
        <begin position="61"/>
        <end position="93"/>
    </location>
</feature>
<proteinExistence type="predicted"/>
<feature type="region of interest" description="Disordered" evidence="1">
    <location>
        <begin position="125"/>
        <end position="175"/>
    </location>
</feature>
<feature type="compositionally biased region" description="Polar residues" evidence="1">
    <location>
        <begin position="150"/>
        <end position="159"/>
    </location>
</feature>
<accession>A0A5C3KNG4</accession>
<evidence type="ECO:0000256" key="1">
    <source>
        <dbReference type="SAM" id="MobiDB-lite"/>
    </source>
</evidence>
<evidence type="ECO:0000313" key="2">
    <source>
        <dbReference type="EMBL" id="TFK21617.1"/>
    </source>
</evidence>
<sequence>MPISPSEAALSVSSYSHLPPAKRLRLANSIAADQRVTTGIQVIPGRQSFVCLDAPLDSASAYSTGPLERMPSNSNHREDRTRITSAPPEPSSIRYARSMAILRYTPPPSRRQSSTSYEHDQLFHTSGSTLAGSSSLQNRADEGTGEPDSPTRTHTQSDCPTSPSPFPPPGTDVEMVAVSDDDSRVSSTSQPQASPKILLKIRKSKTLIDPNVKPTSLDMKIEIPVAQEDQYLSSRGNNSKSTIDAHTRIKGVLDHLSKATTPMHTLDELLDNLKSGTPASSKARREDACIRRLSWIYRDYTDEDISEALKKRELLPLEATQTSSLEARFKELVERGPVDIKGVQDISSIEKILSTLREENEDLYRENYVVNWLDGVIGIAFHLIYSVGWNKLSKREKSNLRESDFKVIFEAEIAEWDEIEAEENFKAWAKHEEKFNTSRNQTSRLYNTFGAAVVAESNILRPLLTGEPIGRSPSFPAVVKEIEGGYRTLLKKRDILTLFPAYFWGDGFQEKDMDEDQLCNEHYNEWVTRSHNSSSRLIVSLVKAVVGEIPAQWVATFFKQHTPMGFKKQVPISELGPNA</sequence>
<name>A0A5C3KNG4_COPMA</name>
<dbReference type="EMBL" id="ML210263">
    <property type="protein sequence ID" value="TFK21617.1"/>
    <property type="molecule type" value="Genomic_DNA"/>
</dbReference>
<keyword evidence="3" id="KW-1185">Reference proteome</keyword>
<reference evidence="2 3" key="1">
    <citation type="journal article" date="2019" name="Nat. Ecol. Evol.">
        <title>Megaphylogeny resolves global patterns of mushroom evolution.</title>
        <authorList>
            <person name="Varga T."/>
            <person name="Krizsan K."/>
            <person name="Foldi C."/>
            <person name="Dima B."/>
            <person name="Sanchez-Garcia M."/>
            <person name="Sanchez-Ramirez S."/>
            <person name="Szollosi G.J."/>
            <person name="Szarkandi J.G."/>
            <person name="Papp V."/>
            <person name="Albert L."/>
            <person name="Andreopoulos W."/>
            <person name="Angelini C."/>
            <person name="Antonin V."/>
            <person name="Barry K.W."/>
            <person name="Bougher N.L."/>
            <person name="Buchanan P."/>
            <person name="Buyck B."/>
            <person name="Bense V."/>
            <person name="Catcheside P."/>
            <person name="Chovatia M."/>
            <person name="Cooper J."/>
            <person name="Damon W."/>
            <person name="Desjardin D."/>
            <person name="Finy P."/>
            <person name="Geml J."/>
            <person name="Haridas S."/>
            <person name="Hughes K."/>
            <person name="Justo A."/>
            <person name="Karasinski D."/>
            <person name="Kautmanova I."/>
            <person name="Kiss B."/>
            <person name="Kocsube S."/>
            <person name="Kotiranta H."/>
            <person name="LaButti K.M."/>
            <person name="Lechner B.E."/>
            <person name="Liimatainen K."/>
            <person name="Lipzen A."/>
            <person name="Lukacs Z."/>
            <person name="Mihaltcheva S."/>
            <person name="Morgado L.N."/>
            <person name="Niskanen T."/>
            <person name="Noordeloos M.E."/>
            <person name="Ohm R.A."/>
            <person name="Ortiz-Santana B."/>
            <person name="Ovrebo C."/>
            <person name="Racz N."/>
            <person name="Riley R."/>
            <person name="Savchenko A."/>
            <person name="Shiryaev A."/>
            <person name="Soop K."/>
            <person name="Spirin V."/>
            <person name="Szebenyi C."/>
            <person name="Tomsovsky M."/>
            <person name="Tulloss R.E."/>
            <person name="Uehling J."/>
            <person name="Grigoriev I.V."/>
            <person name="Vagvolgyi C."/>
            <person name="Papp T."/>
            <person name="Martin F.M."/>
            <person name="Miettinen O."/>
            <person name="Hibbett D.S."/>
            <person name="Nagy L.G."/>
        </authorList>
    </citation>
    <scope>NUCLEOTIDE SEQUENCE [LARGE SCALE GENOMIC DNA]</scope>
    <source>
        <strain evidence="2 3">CBS 121175</strain>
    </source>
</reference>
<feature type="compositionally biased region" description="Low complexity" evidence="1">
    <location>
        <begin position="125"/>
        <end position="136"/>
    </location>
</feature>